<comment type="caution">
    <text evidence="1">The sequence shown here is derived from an EMBL/GenBank/DDBJ whole genome shotgun (WGS) entry which is preliminary data.</text>
</comment>
<reference evidence="1 2" key="1">
    <citation type="journal article" date="2015" name="Nature">
        <title>rRNA introns, odd ribosomes, and small enigmatic genomes across a large radiation of phyla.</title>
        <authorList>
            <person name="Brown C.T."/>
            <person name="Hug L.A."/>
            <person name="Thomas B.C."/>
            <person name="Sharon I."/>
            <person name="Castelle C.J."/>
            <person name="Singh A."/>
            <person name="Wilkins M.J."/>
            <person name="Williams K.H."/>
            <person name="Banfield J.F."/>
        </authorList>
    </citation>
    <scope>NUCLEOTIDE SEQUENCE [LARGE SCALE GENOMIC DNA]</scope>
</reference>
<dbReference type="Pfam" id="PF10604">
    <property type="entry name" value="Polyketide_cyc2"/>
    <property type="match status" value="1"/>
</dbReference>
<name>A0A0G0RUD5_9BACT</name>
<dbReference type="EMBL" id="LBYR01000004">
    <property type="protein sequence ID" value="KKR56138.1"/>
    <property type="molecule type" value="Genomic_DNA"/>
</dbReference>
<evidence type="ECO:0008006" key="3">
    <source>
        <dbReference type="Google" id="ProtNLM"/>
    </source>
</evidence>
<dbReference type="AlphaFoldDB" id="A0A0G0RUD5"/>
<evidence type="ECO:0000313" key="2">
    <source>
        <dbReference type="Proteomes" id="UP000034627"/>
    </source>
</evidence>
<dbReference type="InterPro" id="IPR019587">
    <property type="entry name" value="Polyketide_cyclase/dehydratase"/>
</dbReference>
<sequence length="128" mass="15309">MKDKRLTIKINKPTHGVFEFTTDPKNTPLWVNSITYEEVNEQPVKIGTIYRNKNKQGVWQEYEVTKFEQDKSFIFSSKNSSYHVKYTFTPIDENSCELEYYEWVDEGELEEPFTIEILEKLKKILENK</sequence>
<accession>A0A0G0RUD5</accession>
<dbReference type="Gene3D" id="3.30.530.20">
    <property type="match status" value="1"/>
</dbReference>
<organism evidence="1 2">
    <name type="scientific">Candidatus Woesebacteria bacterium GW2011_GWF1_40_24</name>
    <dbReference type="NCBI Taxonomy" id="1618601"/>
    <lineage>
        <taxon>Bacteria</taxon>
        <taxon>Candidatus Woeseibacteriota</taxon>
    </lineage>
</organism>
<dbReference type="SUPFAM" id="SSF55961">
    <property type="entry name" value="Bet v1-like"/>
    <property type="match status" value="1"/>
</dbReference>
<gene>
    <name evidence="1" type="ORF">UT93_C0004G0016</name>
</gene>
<dbReference type="Proteomes" id="UP000034627">
    <property type="component" value="Unassembled WGS sequence"/>
</dbReference>
<evidence type="ECO:0000313" key="1">
    <source>
        <dbReference type="EMBL" id="KKR56138.1"/>
    </source>
</evidence>
<protein>
    <recommendedName>
        <fullName evidence="3">Activator of Hsp90 ATPase 1 family protein</fullName>
    </recommendedName>
</protein>
<dbReference type="InterPro" id="IPR023393">
    <property type="entry name" value="START-like_dom_sf"/>
</dbReference>
<proteinExistence type="predicted"/>